<evidence type="ECO:0000256" key="4">
    <source>
        <dbReference type="ARBA" id="ARBA00022692"/>
    </source>
</evidence>
<gene>
    <name evidence="9" type="ORF">GCM10011391_30810</name>
</gene>
<protein>
    <submittedName>
        <fullName evidence="9">Peptide ABC transporter permease</fullName>
    </submittedName>
</protein>
<keyword evidence="4 7" id="KW-0812">Transmembrane</keyword>
<evidence type="ECO:0000256" key="6">
    <source>
        <dbReference type="ARBA" id="ARBA00023136"/>
    </source>
</evidence>
<feature type="transmembrane region" description="Helical" evidence="7">
    <location>
        <begin position="101"/>
        <end position="126"/>
    </location>
</feature>
<name>A0A8J2YL34_9BACL</name>
<keyword evidence="10" id="KW-1185">Reference proteome</keyword>
<keyword evidence="2 7" id="KW-0813">Transport</keyword>
<evidence type="ECO:0000256" key="7">
    <source>
        <dbReference type="RuleBase" id="RU363032"/>
    </source>
</evidence>
<feature type="transmembrane region" description="Helical" evidence="7">
    <location>
        <begin position="292"/>
        <end position="315"/>
    </location>
</feature>
<comment type="similarity">
    <text evidence="7">Belongs to the binding-protein-dependent transport system permease family.</text>
</comment>
<reference evidence="9" key="2">
    <citation type="submission" date="2020-09" db="EMBL/GenBank/DDBJ databases">
        <authorList>
            <person name="Sun Q."/>
            <person name="Zhou Y."/>
        </authorList>
    </citation>
    <scope>NUCLEOTIDE SEQUENCE</scope>
    <source>
        <strain evidence="9">CGMCC 1.15371</strain>
    </source>
</reference>
<dbReference type="PANTHER" id="PTHR43163">
    <property type="entry name" value="DIPEPTIDE TRANSPORT SYSTEM PERMEASE PROTEIN DPPB-RELATED"/>
    <property type="match status" value="1"/>
</dbReference>
<dbReference type="AlphaFoldDB" id="A0A8J2YL34"/>
<feature type="transmembrane region" description="Helical" evidence="7">
    <location>
        <begin position="7"/>
        <end position="25"/>
    </location>
</feature>
<organism evidence="9 10">
    <name type="scientific">Pullulanibacillus camelliae</name>
    <dbReference type="NCBI Taxonomy" id="1707096"/>
    <lineage>
        <taxon>Bacteria</taxon>
        <taxon>Bacillati</taxon>
        <taxon>Bacillota</taxon>
        <taxon>Bacilli</taxon>
        <taxon>Bacillales</taxon>
        <taxon>Sporolactobacillaceae</taxon>
        <taxon>Pullulanibacillus</taxon>
    </lineage>
</organism>
<feature type="domain" description="ABC transmembrane type-1" evidence="8">
    <location>
        <begin position="99"/>
        <end position="311"/>
    </location>
</feature>
<dbReference type="Proteomes" id="UP000628775">
    <property type="component" value="Unassembled WGS sequence"/>
</dbReference>
<proteinExistence type="inferred from homology"/>
<dbReference type="InterPro" id="IPR035906">
    <property type="entry name" value="MetI-like_sf"/>
</dbReference>
<feature type="transmembrane region" description="Helical" evidence="7">
    <location>
        <begin position="246"/>
        <end position="272"/>
    </location>
</feature>
<evidence type="ECO:0000256" key="3">
    <source>
        <dbReference type="ARBA" id="ARBA00022475"/>
    </source>
</evidence>
<dbReference type="EMBL" id="BMIR01000017">
    <property type="protein sequence ID" value="GGE49905.1"/>
    <property type="molecule type" value="Genomic_DNA"/>
</dbReference>
<evidence type="ECO:0000256" key="5">
    <source>
        <dbReference type="ARBA" id="ARBA00022989"/>
    </source>
</evidence>
<evidence type="ECO:0000259" key="8">
    <source>
        <dbReference type="PROSITE" id="PS50928"/>
    </source>
</evidence>
<keyword evidence="3" id="KW-1003">Cell membrane</keyword>
<evidence type="ECO:0000313" key="10">
    <source>
        <dbReference type="Proteomes" id="UP000628775"/>
    </source>
</evidence>
<sequence>MRYVINRFGFFVLSLWAAITINFILPRLMPGNPADAMFAKFQGQLTPAAIDAMKKAYGIGQSNLWQQYMDYLHGLFTFNWGLSFMQYPTPVSDIIKSSVPWTLGLVGISTLISVFLGTTLGVYISWKRKGLLDNTLPIVSMIFQAMPYFWMALLFVFIFGFKLEWFPLSHGYDPSLTPGWNGSFLYSMLSHAFLPGLTLLLGSLSGWIVGMRNNMINTLGEDYVTFAEAKGVRTSRLMFSYAARNAILPQLTSFAIAIGNVVSGSILTEQVFSYPGIGNQLTSAVTSQDFPMIQASFLLIAISVLVANLIVDLLYSRLDPRIRTGGLSHEG</sequence>
<evidence type="ECO:0000256" key="2">
    <source>
        <dbReference type="ARBA" id="ARBA00022448"/>
    </source>
</evidence>
<dbReference type="RefSeq" id="WP_188696208.1">
    <property type="nucleotide sequence ID" value="NZ_BMIR01000017.1"/>
</dbReference>
<dbReference type="GO" id="GO:0055085">
    <property type="term" value="P:transmembrane transport"/>
    <property type="evidence" value="ECO:0007669"/>
    <property type="project" value="InterPro"/>
</dbReference>
<keyword evidence="6 7" id="KW-0472">Membrane</keyword>
<feature type="transmembrane region" description="Helical" evidence="7">
    <location>
        <begin position="183"/>
        <end position="209"/>
    </location>
</feature>
<feature type="transmembrane region" description="Helical" evidence="7">
    <location>
        <begin position="138"/>
        <end position="163"/>
    </location>
</feature>
<comment type="caution">
    <text evidence="9">The sequence shown here is derived from an EMBL/GenBank/DDBJ whole genome shotgun (WGS) entry which is preliminary data.</text>
</comment>
<dbReference type="Gene3D" id="1.10.3720.10">
    <property type="entry name" value="MetI-like"/>
    <property type="match status" value="1"/>
</dbReference>
<accession>A0A8J2YL34</accession>
<dbReference type="SUPFAM" id="SSF161098">
    <property type="entry name" value="MetI-like"/>
    <property type="match status" value="1"/>
</dbReference>
<comment type="subcellular location">
    <subcellularLocation>
        <location evidence="1 7">Cell membrane</location>
        <topology evidence="1 7">Multi-pass membrane protein</topology>
    </subcellularLocation>
</comment>
<dbReference type="PANTHER" id="PTHR43163:SF6">
    <property type="entry name" value="DIPEPTIDE TRANSPORT SYSTEM PERMEASE PROTEIN DPPB-RELATED"/>
    <property type="match status" value="1"/>
</dbReference>
<dbReference type="InterPro" id="IPR000515">
    <property type="entry name" value="MetI-like"/>
</dbReference>
<dbReference type="Pfam" id="PF00528">
    <property type="entry name" value="BPD_transp_1"/>
    <property type="match status" value="1"/>
</dbReference>
<dbReference type="PROSITE" id="PS50928">
    <property type="entry name" value="ABC_TM1"/>
    <property type="match status" value="1"/>
</dbReference>
<dbReference type="CDD" id="cd06261">
    <property type="entry name" value="TM_PBP2"/>
    <property type="match status" value="1"/>
</dbReference>
<dbReference type="GO" id="GO:0005886">
    <property type="term" value="C:plasma membrane"/>
    <property type="evidence" value="ECO:0007669"/>
    <property type="project" value="UniProtKB-SubCell"/>
</dbReference>
<keyword evidence="5 7" id="KW-1133">Transmembrane helix</keyword>
<evidence type="ECO:0000256" key="1">
    <source>
        <dbReference type="ARBA" id="ARBA00004651"/>
    </source>
</evidence>
<evidence type="ECO:0000313" key="9">
    <source>
        <dbReference type="EMBL" id="GGE49905.1"/>
    </source>
</evidence>
<reference evidence="9" key="1">
    <citation type="journal article" date="2014" name="Int. J. Syst. Evol. Microbiol.">
        <title>Complete genome sequence of Corynebacterium casei LMG S-19264T (=DSM 44701T), isolated from a smear-ripened cheese.</title>
        <authorList>
            <consortium name="US DOE Joint Genome Institute (JGI-PGF)"/>
            <person name="Walter F."/>
            <person name="Albersmeier A."/>
            <person name="Kalinowski J."/>
            <person name="Ruckert C."/>
        </authorList>
    </citation>
    <scope>NUCLEOTIDE SEQUENCE</scope>
    <source>
        <strain evidence="9">CGMCC 1.15371</strain>
    </source>
</reference>